<gene>
    <name evidence="8" type="ORF">C1280_25525</name>
</gene>
<evidence type="ECO:0000313" key="9">
    <source>
        <dbReference type="Proteomes" id="UP000245802"/>
    </source>
</evidence>
<evidence type="ECO:0000313" key="8">
    <source>
        <dbReference type="EMBL" id="AWM40032.1"/>
    </source>
</evidence>
<dbReference type="PANTHER" id="PTHR43133:SF51">
    <property type="entry name" value="RNA POLYMERASE SIGMA FACTOR"/>
    <property type="match status" value="1"/>
</dbReference>
<sequence>MRPDHSGGPNEIVREGESGTRGRCHGRKSRQGVPKAVERDHERGCPAVSFDVPEDRSGEEVTVRRVVRLPVRVGNLDCVVASAAREQSMPVSVLHAVSHLIAPDDRTDAALVRAFVIDSDEGAFAELVRRHGPSVLGVCRRALGPTPDAEDAFQATFLVLVRRASSTPWRAGLGPWLYGVALRVSRKVRARRSRRVSRERGEVPMVEPVAPASDPDDAGAVVDEELSGLPARYREPLVLCEVQGLSRRAAARELGVAEGTLSSRLARGRKLLRERLSRRGVVPVAGGLGVAVPSGLAGATVRHAVAALGRSSGVVPAAVLSLTEEVTKAMMAKWKLALAVVATCATLTSLGAWNTPALSVPIARAAHAETTREQSGPAAPADAIPSVEIVARVGESRVITNHDVRGVLYLMPGARGAEALAAALGAPAGTAWHNDLPAQALRKAIERELILDEMHTRLKKANKLVVLDEIQEVAGPSTDRQLRALRDRTGAKSDEEFVARLRTQGLTVQVIRRQMERQFMADQYVASVVKARLKGDGVTRERRETERDALIDELWRKGTVRVFDPLARGALKHRITAPAQEPPTEPAKE</sequence>
<dbReference type="Proteomes" id="UP000245802">
    <property type="component" value="Chromosome"/>
</dbReference>
<accession>A0A2Z3H6Q0</accession>
<keyword evidence="4" id="KW-0804">Transcription</keyword>
<dbReference type="CDD" id="cd06171">
    <property type="entry name" value="Sigma70_r4"/>
    <property type="match status" value="1"/>
</dbReference>
<dbReference type="GO" id="GO:0016987">
    <property type="term" value="F:sigma factor activity"/>
    <property type="evidence" value="ECO:0007669"/>
    <property type="project" value="UniProtKB-KW"/>
</dbReference>
<evidence type="ECO:0000256" key="4">
    <source>
        <dbReference type="ARBA" id="ARBA00023163"/>
    </source>
</evidence>
<dbReference type="OrthoDB" id="291047at2"/>
<keyword evidence="2" id="KW-0805">Transcription regulation</keyword>
<keyword evidence="9" id="KW-1185">Reference proteome</keyword>
<dbReference type="GO" id="GO:0006352">
    <property type="term" value="P:DNA-templated transcription initiation"/>
    <property type="evidence" value="ECO:0007669"/>
    <property type="project" value="InterPro"/>
</dbReference>
<dbReference type="Pfam" id="PF04542">
    <property type="entry name" value="Sigma70_r2"/>
    <property type="match status" value="1"/>
</dbReference>
<protein>
    <submittedName>
        <fullName evidence="8">Sigma-70 family RNA polymerase sigma factor</fullName>
    </submittedName>
</protein>
<dbReference type="SUPFAM" id="SSF88659">
    <property type="entry name" value="Sigma3 and sigma4 domains of RNA polymerase sigma factors"/>
    <property type="match status" value="1"/>
</dbReference>
<feature type="domain" description="RNA polymerase sigma-70 region 2" evidence="6">
    <location>
        <begin position="127"/>
        <end position="194"/>
    </location>
</feature>
<reference evidence="8 9" key="1">
    <citation type="submission" date="2018-01" db="EMBL/GenBank/DDBJ databases">
        <title>G. obscuriglobus.</title>
        <authorList>
            <person name="Franke J."/>
            <person name="Blomberg W."/>
            <person name="Selmecki A."/>
        </authorList>
    </citation>
    <scope>NUCLEOTIDE SEQUENCE [LARGE SCALE GENOMIC DNA]</scope>
    <source>
        <strain evidence="8 9">DSM 5831</strain>
    </source>
</reference>
<dbReference type="NCBIfam" id="TIGR02937">
    <property type="entry name" value="sigma70-ECF"/>
    <property type="match status" value="1"/>
</dbReference>
<comment type="similarity">
    <text evidence="1">Belongs to the sigma-70 factor family. ECF subfamily.</text>
</comment>
<dbReference type="SUPFAM" id="SSF88946">
    <property type="entry name" value="Sigma2 domain of RNA polymerase sigma factors"/>
    <property type="match status" value="1"/>
</dbReference>
<evidence type="ECO:0000256" key="2">
    <source>
        <dbReference type="ARBA" id="ARBA00023015"/>
    </source>
</evidence>
<dbReference type="InterPro" id="IPR013249">
    <property type="entry name" value="RNA_pol_sigma70_r4_t2"/>
</dbReference>
<dbReference type="InterPro" id="IPR013324">
    <property type="entry name" value="RNA_pol_sigma_r3/r4-like"/>
</dbReference>
<dbReference type="Pfam" id="PF08281">
    <property type="entry name" value="Sigma70_r4_2"/>
    <property type="match status" value="1"/>
</dbReference>
<dbReference type="InterPro" id="IPR013325">
    <property type="entry name" value="RNA_pol_sigma_r2"/>
</dbReference>
<dbReference type="InterPro" id="IPR014284">
    <property type="entry name" value="RNA_pol_sigma-70_dom"/>
</dbReference>
<dbReference type="AlphaFoldDB" id="A0A2Z3H6Q0"/>
<dbReference type="GO" id="GO:0003677">
    <property type="term" value="F:DNA binding"/>
    <property type="evidence" value="ECO:0007669"/>
    <property type="project" value="InterPro"/>
</dbReference>
<dbReference type="PANTHER" id="PTHR43133">
    <property type="entry name" value="RNA POLYMERASE ECF-TYPE SIGMA FACTO"/>
    <property type="match status" value="1"/>
</dbReference>
<name>A0A2Z3H6Q0_9BACT</name>
<proteinExistence type="inferred from homology"/>
<evidence type="ECO:0000256" key="1">
    <source>
        <dbReference type="ARBA" id="ARBA00010641"/>
    </source>
</evidence>
<evidence type="ECO:0000256" key="3">
    <source>
        <dbReference type="ARBA" id="ARBA00023082"/>
    </source>
</evidence>
<dbReference type="Gene3D" id="1.10.4030.10">
    <property type="entry name" value="Porin chaperone SurA, peptide-binding domain"/>
    <property type="match status" value="1"/>
</dbReference>
<dbReference type="Gene3D" id="1.10.10.10">
    <property type="entry name" value="Winged helix-like DNA-binding domain superfamily/Winged helix DNA-binding domain"/>
    <property type="match status" value="1"/>
</dbReference>
<dbReference type="InterPro" id="IPR039425">
    <property type="entry name" value="RNA_pol_sigma-70-like"/>
</dbReference>
<evidence type="ECO:0000259" key="6">
    <source>
        <dbReference type="Pfam" id="PF04542"/>
    </source>
</evidence>
<evidence type="ECO:0000259" key="7">
    <source>
        <dbReference type="Pfam" id="PF08281"/>
    </source>
</evidence>
<evidence type="ECO:0000256" key="5">
    <source>
        <dbReference type="SAM" id="MobiDB-lite"/>
    </source>
</evidence>
<organism evidence="8 9">
    <name type="scientific">Gemmata obscuriglobus</name>
    <dbReference type="NCBI Taxonomy" id="114"/>
    <lineage>
        <taxon>Bacteria</taxon>
        <taxon>Pseudomonadati</taxon>
        <taxon>Planctomycetota</taxon>
        <taxon>Planctomycetia</taxon>
        <taxon>Gemmatales</taxon>
        <taxon>Gemmataceae</taxon>
        <taxon>Gemmata</taxon>
    </lineage>
</organism>
<dbReference type="Gene3D" id="1.10.1740.10">
    <property type="match status" value="1"/>
</dbReference>
<feature type="domain" description="RNA polymerase sigma factor 70 region 4 type 2" evidence="7">
    <location>
        <begin position="222"/>
        <end position="272"/>
    </location>
</feature>
<dbReference type="KEGG" id="gog:C1280_25525"/>
<dbReference type="InterPro" id="IPR036388">
    <property type="entry name" value="WH-like_DNA-bd_sf"/>
</dbReference>
<feature type="region of interest" description="Disordered" evidence="5">
    <location>
        <begin position="1"/>
        <end position="51"/>
    </location>
</feature>
<dbReference type="InterPro" id="IPR007627">
    <property type="entry name" value="RNA_pol_sigma70_r2"/>
</dbReference>
<keyword evidence="3" id="KW-0731">Sigma factor</keyword>
<dbReference type="EMBL" id="CP025958">
    <property type="protein sequence ID" value="AWM40032.1"/>
    <property type="molecule type" value="Genomic_DNA"/>
</dbReference>